<comment type="caution">
    <text evidence="4">The sequence shown here is derived from an EMBL/GenBank/DDBJ whole genome shotgun (WGS) entry which is preliminary data.</text>
</comment>
<evidence type="ECO:0000313" key="5">
    <source>
        <dbReference type="Proteomes" id="UP000315363"/>
    </source>
</evidence>
<keyword evidence="5" id="KW-1185">Reference proteome</keyword>
<organism evidence="4 5">
    <name type="scientific">Arenibacter algicola</name>
    <dbReference type="NCBI Taxonomy" id="616991"/>
    <lineage>
        <taxon>Bacteria</taxon>
        <taxon>Pseudomonadati</taxon>
        <taxon>Bacteroidota</taxon>
        <taxon>Flavobacteriia</taxon>
        <taxon>Flavobacteriales</taxon>
        <taxon>Flavobacteriaceae</taxon>
        <taxon>Arenibacter</taxon>
    </lineage>
</organism>
<dbReference type="InterPro" id="IPR032508">
    <property type="entry name" value="FecR_C"/>
</dbReference>
<dbReference type="InterPro" id="IPR012373">
    <property type="entry name" value="Ferrdict_sens_TM"/>
</dbReference>
<proteinExistence type="predicted"/>
<keyword evidence="1" id="KW-1133">Transmembrane helix</keyword>
<dbReference type="Pfam" id="PF04773">
    <property type="entry name" value="FecR"/>
    <property type="match status" value="1"/>
</dbReference>
<dbReference type="EMBL" id="VHIF01000001">
    <property type="protein sequence ID" value="TQO39727.1"/>
    <property type="molecule type" value="Genomic_DNA"/>
</dbReference>
<name>A0ABY3AG26_9FLAO</name>
<dbReference type="InterPro" id="IPR006860">
    <property type="entry name" value="FecR"/>
</dbReference>
<feature type="domain" description="FecR protein" evidence="2">
    <location>
        <begin position="188"/>
        <end position="284"/>
    </location>
</feature>
<dbReference type="Gene3D" id="2.60.120.1440">
    <property type="match status" value="1"/>
</dbReference>
<protein>
    <submittedName>
        <fullName evidence="4">FecR family protein</fullName>
    </submittedName>
</protein>
<keyword evidence="1" id="KW-0812">Transmembrane</keyword>
<reference evidence="4 5" key="1">
    <citation type="submission" date="2019-06" db="EMBL/GenBank/DDBJ databases">
        <title>A large-scale integrated study on North Sea by COGITO (Coastal Microbe Genomic &amp; Taxonomic Observatory).</title>
        <authorList>
            <person name="Teeling H."/>
        </authorList>
    </citation>
    <scope>NUCLEOTIDE SEQUENCE [LARGE SCALE GENOMIC DNA]</scope>
    <source>
        <strain evidence="4 5">MAR_2009_79</strain>
    </source>
</reference>
<accession>A0ABY3AG26</accession>
<dbReference type="PANTHER" id="PTHR30273:SF2">
    <property type="entry name" value="PROTEIN FECR"/>
    <property type="match status" value="1"/>
</dbReference>
<keyword evidence="1" id="KW-0472">Membrane</keyword>
<feature type="domain" description="Protein FecR C-terminal" evidence="3">
    <location>
        <begin position="327"/>
        <end position="395"/>
    </location>
</feature>
<feature type="transmembrane region" description="Helical" evidence="1">
    <location>
        <begin position="92"/>
        <end position="111"/>
    </location>
</feature>
<dbReference type="Pfam" id="PF16344">
    <property type="entry name" value="FecR_C"/>
    <property type="match status" value="1"/>
</dbReference>
<evidence type="ECO:0000313" key="4">
    <source>
        <dbReference type="EMBL" id="TQO39727.1"/>
    </source>
</evidence>
<gene>
    <name evidence="4" type="ORF">GQ41_4416</name>
</gene>
<sequence length="396" mass="44932">MVIYTMKDENKKIEDLIIKFLTKEANLDEHRKLELWICNPKNETLFYEYIKTSAFINMTMGKYDTKGAKANIVNRIKKEKSNFRNNSKIKNIAKYASVAVISALLTAAFIFKDILFSSQSINTPVVVNSDIKPGTDKATLILEDGSAVVLEKGSSFQTQSMNSNGEQIVYEARGQKPKEIVYNILNIPRGGQFYLKLSDGTEVWLNSESQLKYPVAFLDGKTRKVELVYGEAYFNVSPSTEHQGAKFEVINNAQELEVLGTQFNIKAYKDESNIYTTLVEGKVQINTSSTKQILVANQQSNVSIVNNEISVQIVDVENEISWIKGIFSFKGKPLKDIMKVISRWYDVDIIFENKDLESIKFKGTLDKQQAIEEILSIMKSNSINNYEINDKTIIIK</sequence>
<evidence type="ECO:0000256" key="1">
    <source>
        <dbReference type="SAM" id="Phobius"/>
    </source>
</evidence>
<dbReference type="Gene3D" id="3.55.50.30">
    <property type="match status" value="1"/>
</dbReference>
<evidence type="ECO:0000259" key="3">
    <source>
        <dbReference type="Pfam" id="PF16344"/>
    </source>
</evidence>
<evidence type="ECO:0000259" key="2">
    <source>
        <dbReference type="Pfam" id="PF04773"/>
    </source>
</evidence>
<dbReference type="Proteomes" id="UP000315363">
    <property type="component" value="Unassembled WGS sequence"/>
</dbReference>
<dbReference type="PANTHER" id="PTHR30273">
    <property type="entry name" value="PERIPLASMIC SIGNAL SENSOR AND SIGMA FACTOR ACTIVATOR FECR-RELATED"/>
    <property type="match status" value="1"/>
</dbReference>